<dbReference type="RefSeq" id="XP_004362840.1">
    <property type="nucleotide sequence ID" value="XM_004362783.1"/>
</dbReference>
<evidence type="ECO:0000313" key="1">
    <source>
        <dbReference type="EMBL" id="EGG24989.1"/>
    </source>
</evidence>
<keyword evidence="2" id="KW-1185">Reference proteome</keyword>
<sequence>MTSLSSNSASFEFTTGYYFPFHNPTAIVSGINALANKIKTNPAQLWGDGIF</sequence>
<name>F4PH05_CACFS</name>
<gene>
    <name evidence="1" type="ORF">DFA_03235</name>
</gene>
<proteinExistence type="predicted"/>
<dbReference type="AlphaFoldDB" id="F4PH05"/>
<dbReference type="KEGG" id="dfa:DFA_03235"/>
<dbReference type="EMBL" id="GL883006">
    <property type="protein sequence ID" value="EGG24989.1"/>
    <property type="molecule type" value="Genomic_DNA"/>
</dbReference>
<evidence type="ECO:0000313" key="2">
    <source>
        <dbReference type="Proteomes" id="UP000007797"/>
    </source>
</evidence>
<accession>F4PH05</accession>
<dbReference type="Proteomes" id="UP000007797">
    <property type="component" value="Unassembled WGS sequence"/>
</dbReference>
<protein>
    <submittedName>
        <fullName evidence="1">Uncharacterized protein</fullName>
    </submittedName>
</protein>
<dbReference type="GeneID" id="14877567"/>
<reference evidence="2" key="1">
    <citation type="journal article" date="2011" name="Genome Res.">
        <title>Phylogeny-wide analysis of social amoeba genomes highlights ancient origins for complex intercellular communication.</title>
        <authorList>
            <person name="Heidel A.J."/>
            <person name="Lawal H.M."/>
            <person name="Felder M."/>
            <person name="Schilde C."/>
            <person name="Helps N.R."/>
            <person name="Tunggal B."/>
            <person name="Rivero F."/>
            <person name="John U."/>
            <person name="Schleicher M."/>
            <person name="Eichinger L."/>
            <person name="Platzer M."/>
            <person name="Noegel A.A."/>
            <person name="Schaap P."/>
            <person name="Gloeckner G."/>
        </authorList>
    </citation>
    <scope>NUCLEOTIDE SEQUENCE [LARGE SCALE GENOMIC DNA]</scope>
    <source>
        <strain evidence="2">SH3</strain>
    </source>
</reference>
<organism evidence="1 2">
    <name type="scientific">Cavenderia fasciculata</name>
    <name type="common">Slime mold</name>
    <name type="synonym">Dictyostelium fasciculatum</name>
    <dbReference type="NCBI Taxonomy" id="261658"/>
    <lineage>
        <taxon>Eukaryota</taxon>
        <taxon>Amoebozoa</taxon>
        <taxon>Evosea</taxon>
        <taxon>Eumycetozoa</taxon>
        <taxon>Dictyostelia</taxon>
        <taxon>Acytosteliales</taxon>
        <taxon>Cavenderiaceae</taxon>
        <taxon>Cavenderia</taxon>
    </lineage>
</organism>